<sequence length="170" mass="17887">MKRTSPWVFVAAAAVQLAALGLCVWAMEHWGTLENERTPLPERPAPQPPREAIGVAEPGAEPPLPPSSLPAFLTDGADSLTQLARAGAGEQSVAFGFYPDGNIRFVDVDGGRYAGKAESARARMREVDGTRAFTVQIGVASDGGLQATFTGGAHDDETFPLEPLVGWSVA</sequence>
<protein>
    <submittedName>
        <fullName evidence="2">Uncharacterized protein</fullName>
    </submittedName>
</protein>
<evidence type="ECO:0000256" key="1">
    <source>
        <dbReference type="SAM" id="MobiDB-lite"/>
    </source>
</evidence>
<name>A0AAN1XZC6_UNVUL</name>
<evidence type="ECO:0000313" key="2">
    <source>
        <dbReference type="EMBL" id="BDE08150.1"/>
    </source>
</evidence>
<evidence type="ECO:0000313" key="3">
    <source>
        <dbReference type="Proteomes" id="UP001317532"/>
    </source>
</evidence>
<gene>
    <name evidence="2" type="ORF">WPS_34260</name>
</gene>
<proteinExistence type="predicted"/>
<dbReference type="KEGG" id="vab:WPS_34260"/>
<dbReference type="Proteomes" id="UP001317532">
    <property type="component" value="Chromosome"/>
</dbReference>
<dbReference type="RefSeq" id="WP_317995696.1">
    <property type="nucleotide sequence ID" value="NZ_AP025523.1"/>
</dbReference>
<organism evidence="2 3">
    <name type="scientific">Vulcanimicrobium alpinum</name>
    <dbReference type="NCBI Taxonomy" id="3016050"/>
    <lineage>
        <taxon>Bacteria</taxon>
        <taxon>Bacillati</taxon>
        <taxon>Vulcanimicrobiota</taxon>
        <taxon>Vulcanimicrobiia</taxon>
        <taxon>Vulcanimicrobiales</taxon>
        <taxon>Vulcanimicrobiaceae</taxon>
        <taxon>Vulcanimicrobium</taxon>
    </lineage>
</organism>
<feature type="region of interest" description="Disordered" evidence="1">
    <location>
        <begin position="36"/>
        <end position="72"/>
    </location>
</feature>
<accession>A0AAN1XZC6</accession>
<dbReference type="AlphaFoldDB" id="A0AAN1XZC6"/>
<reference evidence="2 3" key="1">
    <citation type="journal article" date="2022" name="ISME Commun">
        <title>Vulcanimicrobium alpinus gen. nov. sp. nov., the first cultivated representative of the candidate phylum 'Eremiobacterota', is a metabolically versatile aerobic anoxygenic phototroph.</title>
        <authorList>
            <person name="Yabe S."/>
            <person name="Muto K."/>
            <person name="Abe K."/>
            <person name="Yokota A."/>
            <person name="Staudigel H."/>
            <person name="Tebo B.M."/>
        </authorList>
    </citation>
    <scope>NUCLEOTIDE SEQUENCE [LARGE SCALE GENOMIC DNA]</scope>
    <source>
        <strain evidence="2 3">WC8-2</strain>
    </source>
</reference>
<dbReference type="EMBL" id="AP025523">
    <property type="protein sequence ID" value="BDE08150.1"/>
    <property type="molecule type" value="Genomic_DNA"/>
</dbReference>
<keyword evidence="3" id="KW-1185">Reference proteome</keyword>
<feature type="compositionally biased region" description="Low complexity" evidence="1">
    <location>
        <begin position="50"/>
        <end position="59"/>
    </location>
</feature>